<proteinExistence type="predicted"/>
<evidence type="ECO:0000256" key="4">
    <source>
        <dbReference type="ARBA" id="ARBA00022859"/>
    </source>
</evidence>
<dbReference type="PANTHER" id="PTHR47230">
    <property type="entry name" value="TIR DOMAIN-CONTAINING ADAPTER MOLECULE 1"/>
    <property type="match status" value="1"/>
</dbReference>
<dbReference type="GO" id="GO:0005768">
    <property type="term" value="C:endosome"/>
    <property type="evidence" value="ECO:0007669"/>
    <property type="project" value="TreeGrafter"/>
</dbReference>
<organism evidence="6 7">
    <name type="scientific">Malurus cyaneus samueli</name>
    <dbReference type="NCBI Taxonomy" id="2593467"/>
    <lineage>
        <taxon>Eukaryota</taxon>
        <taxon>Metazoa</taxon>
        <taxon>Chordata</taxon>
        <taxon>Craniata</taxon>
        <taxon>Vertebrata</taxon>
        <taxon>Euteleostomi</taxon>
        <taxon>Archelosauria</taxon>
        <taxon>Archosauria</taxon>
        <taxon>Dinosauria</taxon>
        <taxon>Saurischia</taxon>
        <taxon>Theropoda</taxon>
        <taxon>Coelurosauria</taxon>
        <taxon>Aves</taxon>
        <taxon>Neognathae</taxon>
        <taxon>Neoaves</taxon>
        <taxon>Telluraves</taxon>
        <taxon>Australaves</taxon>
        <taxon>Passeriformes</taxon>
        <taxon>Meliphagoidea</taxon>
        <taxon>Maluridae</taxon>
        <taxon>Malurus</taxon>
    </lineage>
</organism>
<keyword evidence="3" id="KW-0399">Innate immunity</keyword>
<reference evidence="6" key="1">
    <citation type="submission" date="2025-08" db="UniProtKB">
        <authorList>
            <consortium name="Ensembl"/>
        </authorList>
    </citation>
    <scope>IDENTIFICATION</scope>
</reference>
<evidence type="ECO:0000256" key="5">
    <source>
        <dbReference type="ARBA" id="ARBA00023198"/>
    </source>
</evidence>
<evidence type="ECO:0000256" key="1">
    <source>
        <dbReference type="ARBA" id="ARBA00004496"/>
    </source>
</evidence>
<reference evidence="6" key="2">
    <citation type="submission" date="2025-09" db="UniProtKB">
        <authorList>
            <consortium name="Ensembl"/>
        </authorList>
    </citation>
    <scope>IDENTIFICATION</scope>
</reference>
<dbReference type="GO" id="GO:0035591">
    <property type="term" value="F:signaling adaptor activity"/>
    <property type="evidence" value="ECO:0007669"/>
    <property type="project" value="TreeGrafter"/>
</dbReference>
<keyword evidence="5" id="KW-0395">Inflammatory response</keyword>
<sequence length="142" mass="16068">MSTGQRDSKQINELCSLSDEIREPASAALGICSSNEKTEDIFCRFVNLLQNKFSTKPGIISADMPCGEQVSENLCDAHKYNSVIPVRLLNNSLLWEKIPFALQAINMLEEDSHDSAKQVEKIFQASTYRQQQEVQREKLECL</sequence>
<evidence type="ECO:0000256" key="2">
    <source>
        <dbReference type="ARBA" id="ARBA00022490"/>
    </source>
</evidence>
<dbReference type="InterPro" id="IPR035897">
    <property type="entry name" value="Toll_tir_struct_dom_sf"/>
</dbReference>
<keyword evidence="2" id="KW-0963">Cytoplasm</keyword>
<accession>A0A8C5U2Y8</accession>
<dbReference type="GO" id="GO:0006954">
    <property type="term" value="P:inflammatory response"/>
    <property type="evidence" value="ECO:0007669"/>
    <property type="project" value="UniProtKB-KW"/>
</dbReference>
<dbReference type="AlphaFoldDB" id="A0A8C5U2Y8"/>
<dbReference type="GO" id="GO:0035666">
    <property type="term" value="P:TRIF-dependent toll-like receptor signaling pathway"/>
    <property type="evidence" value="ECO:0007669"/>
    <property type="project" value="InterPro"/>
</dbReference>
<dbReference type="PANTHER" id="PTHR47230:SF2">
    <property type="entry name" value="TIR DOMAIN-CONTAINING ADAPTER MOLECULE 2"/>
    <property type="match status" value="1"/>
</dbReference>
<comment type="subcellular location">
    <subcellularLocation>
        <location evidence="1">Cytoplasm</location>
    </subcellularLocation>
</comment>
<dbReference type="GO" id="GO:0045087">
    <property type="term" value="P:innate immune response"/>
    <property type="evidence" value="ECO:0007669"/>
    <property type="project" value="UniProtKB-KW"/>
</dbReference>
<dbReference type="Proteomes" id="UP000694560">
    <property type="component" value="Unplaced"/>
</dbReference>
<dbReference type="GO" id="GO:0032481">
    <property type="term" value="P:positive regulation of type I interferon production"/>
    <property type="evidence" value="ECO:0007669"/>
    <property type="project" value="TreeGrafter"/>
</dbReference>
<keyword evidence="4" id="KW-0391">Immunity</keyword>
<dbReference type="Ensembl" id="ENSMCST00000016499.1">
    <property type="protein sequence ID" value="ENSMCSP00000016089.1"/>
    <property type="gene ID" value="ENSMCSG00000011326.1"/>
</dbReference>
<dbReference type="InterPro" id="IPR046946">
    <property type="entry name" value="TCAM1/2"/>
</dbReference>
<dbReference type="Gene3D" id="3.40.50.10140">
    <property type="entry name" value="Toll/interleukin-1 receptor homology (TIR) domain"/>
    <property type="match status" value="1"/>
</dbReference>
<evidence type="ECO:0000313" key="6">
    <source>
        <dbReference type="Ensembl" id="ENSMCSP00000016089.1"/>
    </source>
</evidence>
<evidence type="ECO:0000256" key="3">
    <source>
        <dbReference type="ARBA" id="ARBA00022588"/>
    </source>
</evidence>
<keyword evidence="7" id="KW-1185">Reference proteome</keyword>
<dbReference type="GO" id="GO:0043123">
    <property type="term" value="P:positive regulation of canonical NF-kappaB signal transduction"/>
    <property type="evidence" value="ECO:0007669"/>
    <property type="project" value="TreeGrafter"/>
</dbReference>
<dbReference type="OrthoDB" id="62956at2759"/>
<protein>
    <submittedName>
        <fullName evidence="6">Uncharacterized protein</fullName>
    </submittedName>
</protein>
<name>A0A8C5U2Y8_9PASS</name>
<evidence type="ECO:0000313" key="7">
    <source>
        <dbReference type="Proteomes" id="UP000694560"/>
    </source>
</evidence>